<proteinExistence type="predicted"/>
<protein>
    <submittedName>
        <fullName evidence="1">Uncharacterized protein</fullName>
    </submittedName>
</protein>
<dbReference type="AlphaFoldDB" id="A0A9X3FF53"/>
<sequence>MKTKDNVQKAITKSLAVIISLVLISITVNAQDFWKTVLENSSFSQLAMAMTSEATPASADANSTTDASAFAEYLTEETEESLQLENWMTNENNFFETVNIETEIENRLEIESWMTNESLFNGVAAYFEVETEEALELEDWMKNMDYFGVQTIEFELETEEGLEIETWMTDNSVWKI</sequence>
<comment type="caution">
    <text evidence="1">The sequence shown here is derived from an EMBL/GenBank/DDBJ whole genome shotgun (WGS) entry which is preliminary data.</text>
</comment>
<evidence type="ECO:0000313" key="2">
    <source>
        <dbReference type="Proteomes" id="UP001145087"/>
    </source>
</evidence>
<organism evidence="1 2">
    <name type="scientific">Draconibacterium aestuarii</name>
    <dbReference type="NCBI Taxonomy" id="2998507"/>
    <lineage>
        <taxon>Bacteria</taxon>
        <taxon>Pseudomonadati</taxon>
        <taxon>Bacteroidota</taxon>
        <taxon>Bacteroidia</taxon>
        <taxon>Marinilabiliales</taxon>
        <taxon>Prolixibacteraceae</taxon>
        <taxon>Draconibacterium</taxon>
    </lineage>
</organism>
<dbReference type="EMBL" id="JAPOHD010000027">
    <property type="protein sequence ID" value="MCY1721568.1"/>
    <property type="molecule type" value="Genomic_DNA"/>
</dbReference>
<name>A0A9X3FF53_9BACT</name>
<accession>A0A9X3FF53</accession>
<gene>
    <name evidence="1" type="ORF">OU798_14525</name>
</gene>
<dbReference type="RefSeq" id="WP_343333897.1">
    <property type="nucleotide sequence ID" value="NZ_JAPOHD010000027.1"/>
</dbReference>
<dbReference type="Proteomes" id="UP001145087">
    <property type="component" value="Unassembled WGS sequence"/>
</dbReference>
<keyword evidence="2" id="KW-1185">Reference proteome</keyword>
<reference evidence="1" key="1">
    <citation type="submission" date="2022-11" db="EMBL/GenBank/DDBJ databases">
        <title>Marilongibacter aestuarii gen. nov., sp. nov., isolated from tidal flat sediment.</title>
        <authorList>
            <person name="Jiayan W."/>
        </authorList>
    </citation>
    <scope>NUCLEOTIDE SEQUENCE</scope>
    <source>
        <strain evidence="1">Z1-6</strain>
    </source>
</reference>
<evidence type="ECO:0000313" key="1">
    <source>
        <dbReference type="EMBL" id="MCY1721568.1"/>
    </source>
</evidence>